<organism evidence="8 9">
    <name type="scientific">Methylobacterium gnaphalii</name>
    <dbReference type="NCBI Taxonomy" id="1010610"/>
    <lineage>
        <taxon>Bacteria</taxon>
        <taxon>Pseudomonadati</taxon>
        <taxon>Pseudomonadota</taxon>
        <taxon>Alphaproteobacteria</taxon>
        <taxon>Hyphomicrobiales</taxon>
        <taxon>Methylobacteriaceae</taxon>
        <taxon>Methylobacterium</taxon>
    </lineage>
</organism>
<dbReference type="InterPro" id="IPR013815">
    <property type="entry name" value="ATP_grasp_subdomain_1"/>
</dbReference>
<dbReference type="Pfam" id="PF22660">
    <property type="entry name" value="RS_preATP-grasp-like"/>
    <property type="match status" value="1"/>
</dbReference>
<dbReference type="InterPro" id="IPR011761">
    <property type="entry name" value="ATP-grasp"/>
</dbReference>
<keyword evidence="2 5" id="KW-0547">Nucleotide-binding</keyword>
<dbReference type="EMBL" id="BJZV01000020">
    <property type="protein sequence ID" value="GEP11594.1"/>
    <property type="molecule type" value="Genomic_DNA"/>
</dbReference>
<dbReference type="GO" id="GO:0034028">
    <property type="term" value="F:5-(carboxyamino)imidazole ribonucleotide synthase activity"/>
    <property type="evidence" value="ECO:0007669"/>
    <property type="project" value="UniProtKB-UniRule"/>
</dbReference>
<evidence type="ECO:0000256" key="4">
    <source>
        <dbReference type="ARBA" id="ARBA00022840"/>
    </source>
</evidence>
<dbReference type="AlphaFoldDB" id="A0A512JNR4"/>
<dbReference type="Proteomes" id="UP000321750">
    <property type="component" value="Unassembled WGS sequence"/>
</dbReference>
<gene>
    <name evidence="5 6 8" type="primary">purK</name>
    <name evidence="8" type="ORF">MGN01_34390</name>
</gene>
<dbReference type="HAMAP" id="MF_01928">
    <property type="entry name" value="PurK"/>
    <property type="match status" value="1"/>
</dbReference>
<evidence type="ECO:0000256" key="3">
    <source>
        <dbReference type="ARBA" id="ARBA00022755"/>
    </source>
</evidence>
<feature type="binding site" evidence="5">
    <location>
        <begin position="277"/>
        <end position="278"/>
    </location>
    <ligand>
        <name>ATP</name>
        <dbReference type="ChEBI" id="CHEBI:30616"/>
    </ligand>
</feature>
<keyword evidence="3 5" id="KW-0658">Purine biosynthesis</keyword>
<feature type="binding site" evidence="5">
    <location>
        <begin position="187"/>
        <end position="190"/>
    </location>
    <ligand>
        <name>ATP</name>
        <dbReference type="ChEBI" id="CHEBI:30616"/>
    </ligand>
</feature>
<dbReference type="Gene3D" id="3.40.50.20">
    <property type="match status" value="1"/>
</dbReference>
<comment type="function">
    <text evidence="5">Catalyzes the ATP-dependent conversion of 5-aminoimidazole ribonucleotide (AIR) and HCO(3)(-) to N5-carboxyaminoimidazole ribonucleotide (N5-CAIR).</text>
</comment>
<dbReference type="PANTHER" id="PTHR11609:SF5">
    <property type="entry name" value="PHOSPHORIBOSYLAMINOIMIDAZOLE CARBOXYLASE"/>
    <property type="match status" value="1"/>
</dbReference>
<dbReference type="SUPFAM" id="SSF56059">
    <property type="entry name" value="Glutathione synthetase ATP-binding domain-like"/>
    <property type="match status" value="1"/>
</dbReference>
<dbReference type="Pfam" id="PF02222">
    <property type="entry name" value="ATP-grasp"/>
    <property type="match status" value="1"/>
</dbReference>
<dbReference type="GO" id="GO:0005829">
    <property type="term" value="C:cytosol"/>
    <property type="evidence" value="ECO:0007669"/>
    <property type="project" value="TreeGrafter"/>
</dbReference>
<feature type="binding site" evidence="5">
    <location>
        <position position="112"/>
    </location>
    <ligand>
        <name>ATP</name>
        <dbReference type="ChEBI" id="CHEBI:30616"/>
    </ligand>
</feature>
<dbReference type="FunFam" id="3.30.1490.20:FF:000015">
    <property type="entry name" value="N5-carboxyaminoimidazole ribonucleotide synthase"/>
    <property type="match status" value="1"/>
</dbReference>
<dbReference type="NCBIfam" id="TIGR01161">
    <property type="entry name" value="purK"/>
    <property type="match status" value="1"/>
</dbReference>
<keyword evidence="1 5" id="KW-0436">Ligase</keyword>
<dbReference type="UniPathway" id="UPA00074">
    <property type="reaction ID" value="UER00942"/>
</dbReference>
<dbReference type="InterPro" id="IPR003135">
    <property type="entry name" value="ATP-grasp_carboxylate-amine"/>
</dbReference>
<comment type="pathway">
    <text evidence="5 6">Purine metabolism; IMP biosynthesis via de novo pathway; 5-amino-1-(5-phospho-D-ribosyl)imidazole-4-carboxylate from 5-amino-1-(5-phospho-D-ribosyl)imidazole (N5-CAIR route): step 1/2.</text>
</comment>
<feature type="binding site" evidence="5">
    <location>
        <position position="195"/>
    </location>
    <ligand>
        <name>ATP</name>
        <dbReference type="ChEBI" id="CHEBI:30616"/>
    </ligand>
</feature>
<proteinExistence type="inferred from homology"/>
<evidence type="ECO:0000313" key="8">
    <source>
        <dbReference type="EMBL" id="GEP11594.1"/>
    </source>
</evidence>
<feature type="binding site" evidence="5">
    <location>
        <position position="218"/>
    </location>
    <ligand>
        <name>ATP</name>
        <dbReference type="ChEBI" id="CHEBI:30616"/>
    </ligand>
</feature>
<dbReference type="GO" id="GO:0046872">
    <property type="term" value="F:metal ion binding"/>
    <property type="evidence" value="ECO:0007669"/>
    <property type="project" value="InterPro"/>
</dbReference>
<dbReference type="GO" id="GO:0005524">
    <property type="term" value="F:ATP binding"/>
    <property type="evidence" value="ECO:0007669"/>
    <property type="project" value="UniProtKB-UniRule"/>
</dbReference>
<dbReference type="Gene3D" id="3.30.470.20">
    <property type="entry name" value="ATP-grasp fold, B domain"/>
    <property type="match status" value="1"/>
</dbReference>
<dbReference type="GO" id="GO:0004638">
    <property type="term" value="F:phosphoribosylaminoimidazole carboxylase activity"/>
    <property type="evidence" value="ECO:0007669"/>
    <property type="project" value="InterPro"/>
</dbReference>
<comment type="catalytic activity">
    <reaction evidence="5 6">
        <text>5-amino-1-(5-phospho-beta-D-ribosyl)imidazole + hydrogencarbonate + ATP = 5-carboxyamino-1-(5-phospho-D-ribosyl)imidazole + ADP + phosphate + 2 H(+)</text>
        <dbReference type="Rhea" id="RHEA:19317"/>
        <dbReference type="ChEBI" id="CHEBI:15378"/>
        <dbReference type="ChEBI" id="CHEBI:17544"/>
        <dbReference type="ChEBI" id="CHEBI:30616"/>
        <dbReference type="ChEBI" id="CHEBI:43474"/>
        <dbReference type="ChEBI" id="CHEBI:58730"/>
        <dbReference type="ChEBI" id="CHEBI:137981"/>
        <dbReference type="ChEBI" id="CHEBI:456216"/>
        <dbReference type="EC" id="6.3.4.18"/>
    </reaction>
</comment>
<comment type="subunit">
    <text evidence="5 6">Homodimer.</text>
</comment>
<evidence type="ECO:0000256" key="5">
    <source>
        <dbReference type="HAMAP-Rule" id="MF_01928"/>
    </source>
</evidence>
<evidence type="ECO:0000256" key="1">
    <source>
        <dbReference type="ARBA" id="ARBA00022598"/>
    </source>
</evidence>
<dbReference type="InterPro" id="IPR054350">
    <property type="entry name" value="PurT/PurK_preATP-grasp"/>
</dbReference>
<evidence type="ECO:0000259" key="7">
    <source>
        <dbReference type="PROSITE" id="PS50975"/>
    </source>
</evidence>
<dbReference type="GO" id="GO:0006189">
    <property type="term" value="P:'de novo' IMP biosynthetic process"/>
    <property type="evidence" value="ECO:0007669"/>
    <property type="project" value="UniProtKB-UniRule"/>
</dbReference>
<protein>
    <recommendedName>
        <fullName evidence="5 6">N5-carboxyaminoimidazole ribonucleotide synthase</fullName>
        <shortName evidence="5 6">N5-CAIR synthase</shortName>
        <ecNumber evidence="5 6">6.3.4.18</ecNumber>
    </recommendedName>
    <alternativeName>
        <fullName evidence="5 6">5-(carboxyamino)imidazole ribonucleotide synthetase</fullName>
    </alternativeName>
</protein>
<dbReference type="SUPFAM" id="SSF51246">
    <property type="entry name" value="Rudiment single hybrid motif"/>
    <property type="match status" value="1"/>
</dbReference>
<accession>A0A512JNR4</accession>
<feature type="domain" description="ATP-grasp" evidence="7">
    <location>
        <begin position="116"/>
        <end position="307"/>
    </location>
</feature>
<sequence length="372" mass="39545">MAKTTKAGPVRPGGTIGILGGGQLGRMIALAAANYGLKVHVYAPDADSPAFDVCSATTVAPYEDAQALAAFADSVDVVTYEFENIPHATAEILARHAPLHPNPRALLTTQDRLAEKRFVNGLGIPTAPFRSVDTVQDLSDALDALGFPAVLKTRRFGYDGKGQRMIRDGDDLAAILAGFGGVPCILEGFVPFEREISVVAARGTDGRFAAYDPCANEHENHILAVTRVPAPGLARETGDAAVRIARQIAEALDYVGVLAVELFEVAGPAGAARLVVNEIAPRVHNSGHWTIEGALTSQFAQCVRAVCGWPLGDSSRTGSLDVEMHNLIGDQADDWQRLLAEPGAHLHLYGKGDARPGRKMGHVTRLVRPRES</sequence>
<dbReference type="EC" id="6.3.4.18" evidence="5 6"/>
<reference evidence="8 9" key="1">
    <citation type="submission" date="2019-07" db="EMBL/GenBank/DDBJ databases">
        <title>Whole genome shotgun sequence of Methylobacterium gnaphalii NBRC 107716.</title>
        <authorList>
            <person name="Hosoyama A."/>
            <person name="Uohara A."/>
            <person name="Ohji S."/>
            <person name="Ichikawa N."/>
        </authorList>
    </citation>
    <scope>NUCLEOTIDE SEQUENCE [LARGE SCALE GENOMIC DNA]</scope>
    <source>
        <strain evidence="8 9">NBRC 107716</strain>
    </source>
</reference>
<dbReference type="OrthoDB" id="9804625at2"/>
<keyword evidence="9" id="KW-1185">Reference proteome</keyword>
<feature type="binding site" evidence="5">
    <location>
        <position position="152"/>
    </location>
    <ligand>
        <name>ATP</name>
        <dbReference type="ChEBI" id="CHEBI:30616"/>
    </ligand>
</feature>
<dbReference type="InterPro" id="IPR016185">
    <property type="entry name" value="PreATP-grasp_dom_sf"/>
</dbReference>
<dbReference type="InterPro" id="IPR040686">
    <property type="entry name" value="PurK_C"/>
</dbReference>
<dbReference type="NCBIfam" id="NF004676">
    <property type="entry name" value="PRK06019.1-2"/>
    <property type="match status" value="1"/>
</dbReference>
<evidence type="ECO:0000256" key="6">
    <source>
        <dbReference type="RuleBase" id="RU361200"/>
    </source>
</evidence>
<evidence type="ECO:0000313" key="9">
    <source>
        <dbReference type="Proteomes" id="UP000321750"/>
    </source>
</evidence>
<name>A0A512JNR4_9HYPH</name>
<dbReference type="InterPro" id="IPR005875">
    <property type="entry name" value="PurK"/>
</dbReference>
<feature type="binding site" evidence="5">
    <location>
        <begin position="157"/>
        <end position="163"/>
    </location>
    <ligand>
        <name>ATP</name>
        <dbReference type="ChEBI" id="CHEBI:30616"/>
    </ligand>
</feature>
<comment type="caution">
    <text evidence="8">The sequence shown here is derived from an EMBL/GenBank/DDBJ whole genome shotgun (WGS) entry which is preliminary data.</text>
</comment>
<dbReference type="PROSITE" id="PS50975">
    <property type="entry name" value="ATP_GRASP"/>
    <property type="match status" value="1"/>
</dbReference>
<keyword evidence="4 5" id="KW-0067">ATP-binding</keyword>
<dbReference type="Pfam" id="PF17769">
    <property type="entry name" value="PurK_C"/>
    <property type="match status" value="1"/>
</dbReference>
<comment type="similarity">
    <text evidence="5 6">Belongs to the PurK/PurT family.</text>
</comment>
<dbReference type="NCBIfam" id="NF004679">
    <property type="entry name" value="PRK06019.1-5"/>
    <property type="match status" value="1"/>
</dbReference>
<dbReference type="RefSeq" id="WP_147048012.1">
    <property type="nucleotide sequence ID" value="NZ_BJZV01000020.1"/>
</dbReference>
<dbReference type="SUPFAM" id="SSF52440">
    <property type="entry name" value="PreATP-grasp domain"/>
    <property type="match status" value="1"/>
</dbReference>
<dbReference type="PANTHER" id="PTHR11609">
    <property type="entry name" value="PURINE BIOSYNTHESIS PROTEIN 6/7, PUR6/7"/>
    <property type="match status" value="1"/>
</dbReference>
<evidence type="ECO:0000256" key="2">
    <source>
        <dbReference type="ARBA" id="ARBA00022741"/>
    </source>
</evidence>
<comment type="function">
    <text evidence="6">Catalyzes the ATP-dependent conversion of 5-aminoimidazole ribonucleotide (AIR) and HCO(3)- to N5-carboxyaminoimidazole ribonucleotide (N5-CAIR).</text>
</comment>
<dbReference type="Gene3D" id="3.30.1490.20">
    <property type="entry name" value="ATP-grasp fold, A domain"/>
    <property type="match status" value="1"/>
</dbReference>
<dbReference type="InterPro" id="IPR011054">
    <property type="entry name" value="Rudment_hybrid_motif"/>
</dbReference>
<dbReference type="FunFam" id="3.40.50.20:FF:000016">
    <property type="entry name" value="N5-carboxyaminoimidazole ribonucleotide synthase"/>
    <property type="match status" value="1"/>
</dbReference>